<keyword evidence="1" id="KW-0472">Membrane</keyword>
<keyword evidence="1" id="KW-0812">Transmembrane</keyword>
<protein>
    <submittedName>
        <fullName evidence="2">Uncharacterized protein</fullName>
    </submittedName>
</protein>
<evidence type="ECO:0000313" key="2">
    <source>
        <dbReference type="EMBL" id="AYN66900.1"/>
    </source>
</evidence>
<dbReference type="AlphaFoldDB" id="A0A3G2L3N8"/>
<sequence>MKIFRKLRQKLLSENAPNGTANKLSKYLIYAIGEIVLVVIGILIAVAINNNQQRNILERKEQTYLRGLQNEFETSKSKLTQLIKVNQENYTNAEKILEHTNQAESALSEKEFSNLLFNSFAFDISFNANNSLLNEMINSGSLKDISNDGLRILLTNWGATMEDIARQEFELGEQRVKVLDMFRTDRYSIRTIFAQTNADNGLTLNEQDATVSNLSLLQSLAFENNVLMFHSTSLSTEKTHYLPLMQELDAILNLLKNEIDEE</sequence>
<keyword evidence="1" id="KW-1133">Transmembrane helix</keyword>
<proteinExistence type="predicted"/>
<dbReference type="OrthoDB" id="821805at2"/>
<dbReference type="InterPro" id="IPR045749">
    <property type="entry name" value="DUF6090"/>
</dbReference>
<organism evidence="2 3">
    <name type="scientific">Euzebyella marina</name>
    <dbReference type="NCBI Taxonomy" id="1761453"/>
    <lineage>
        <taxon>Bacteria</taxon>
        <taxon>Pseudomonadati</taxon>
        <taxon>Bacteroidota</taxon>
        <taxon>Flavobacteriia</taxon>
        <taxon>Flavobacteriales</taxon>
        <taxon>Flavobacteriaceae</taxon>
        <taxon>Euzebyella</taxon>
    </lineage>
</organism>
<evidence type="ECO:0000256" key="1">
    <source>
        <dbReference type="SAM" id="Phobius"/>
    </source>
</evidence>
<accession>A0A3G2L3N8</accession>
<name>A0A3G2L3N8_9FLAO</name>
<dbReference type="RefSeq" id="WP_121847951.1">
    <property type="nucleotide sequence ID" value="NZ_CP032050.1"/>
</dbReference>
<dbReference type="Pfam" id="PF19578">
    <property type="entry name" value="DUF6090"/>
    <property type="match status" value="1"/>
</dbReference>
<feature type="transmembrane region" description="Helical" evidence="1">
    <location>
        <begin position="27"/>
        <end position="48"/>
    </location>
</feature>
<evidence type="ECO:0000313" key="3">
    <source>
        <dbReference type="Proteomes" id="UP000276309"/>
    </source>
</evidence>
<dbReference type="Proteomes" id="UP000276309">
    <property type="component" value="Chromosome"/>
</dbReference>
<gene>
    <name evidence="2" type="ORF">D1013_05695</name>
</gene>
<keyword evidence="3" id="KW-1185">Reference proteome</keyword>
<dbReference type="KEGG" id="emar:D1013_05695"/>
<dbReference type="EMBL" id="CP032050">
    <property type="protein sequence ID" value="AYN66900.1"/>
    <property type="molecule type" value="Genomic_DNA"/>
</dbReference>
<reference evidence="2 3" key="1">
    <citation type="submission" date="2018-08" db="EMBL/GenBank/DDBJ databases">
        <title>The reduced genetic potential of extracellular carbohydrate catabolism in Euzebyella marina RN62, a Flavobacteriia bacterium isolated from the hadal water.</title>
        <authorList>
            <person name="Xue C."/>
        </authorList>
    </citation>
    <scope>NUCLEOTIDE SEQUENCE [LARGE SCALE GENOMIC DNA]</scope>
    <source>
        <strain evidence="2 3">RN62</strain>
    </source>
</reference>